<sequence length="414" mass="46229">MATPDMAAAAAAAAGSVSGLNKKSEGWVEIQRGTFTNWLNTKIKDKMPEIDENDLANAMQDGVCLIEMLQTVSGKSMGKFNRNPRLKVHKLENLTASFDFMKKENLTLVNIGPSDIESGNEKLILGLLWTIIYHYQIAVSFKGSDGKAVSGHGKKGGARELMLEWVRSKIPEYNIKNLNKDWNDGRAMAALVNVIAGEPQVIPNHGEMLVENAKRNATTAIDAAEEYLGIPKVLEPEDLVNPDLDELSMMTYLSYFKTATRKSNDNQAVAEPEPEPEPAAAEPEPEPATPAKAGGALPPPWERSADWREYTGVNLGGRCKIRVYFSLTTSSAVYRKRKEEMMALFERMKVHERPDFEPWIPVDMDMDKATRDAIFEKAGTRELPMLFVDDEYVGGYDQVMDLNESNQLEKIFEY</sequence>
<dbReference type="RefSeq" id="XP_001745062.1">
    <property type="nucleotide sequence ID" value="XM_001745010.1"/>
</dbReference>
<dbReference type="InterPro" id="IPR044801">
    <property type="entry name" value="Filamin"/>
</dbReference>
<dbReference type="Gene3D" id="3.40.30.10">
    <property type="entry name" value="Glutaredoxin"/>
    <property type="match status" value="1"/>
</dbReference>
<organism evidence="5 6">
    <name type="scientific">Monosiga brevicollis</name>
    <name type="common">Choanoflagellate</name>
    <dbReference type="NCBI Taxonomy" id="81824"/>
    <lineage>
        <taxon>Eukaryota</taxon>
        <taxon>Choanoflagellata</taxon>
        <taxon>Craspedida</taxon>
        <taxon>Salpingoecidae</taxon>
        <taxon>Monosiga</taxon>
    </lineage>
</organism>
<name>A9UWY0_MONBE</name>
<dbReference type="PANTHER" id="PTHR38537:SF8">
    <property type="entry name" value="FILAMIN-A"/>
    <property type="match status" value="1"/>
</dbReference>
<dbReference type="InParanoid" id="A9UWY0"/>
<dbReference type="InterPro" id="IPR006993">
    <property type="entry name" value="Glut_rich_SH3-bd"/>
</dbReference>
<dbReference type="OMA" id="RCKIRVY"/>
<dbReference type="SUPFAM" id="SSF47576">
    <property type="entry name" value="Calponin-homology domain, CH-domain"/>
    <property type="match status" value="1"/>
</dbReference>
<dbReference type="PROSITE" id="PS51354">
    <property type="entry name" value="GLUTAREDOXIN_2"/>
    <property type="match status" value="1"/>
</dbReference>
<dbReference type="GeneID" id="5890170"/>
<evidence type="ECO:0000313" key="6">
    <source>
        <dbReference type="Proteomes" id="UP000001357"/>
    </source>
</evidence>
<dbReference type="PROSITE" id="PS00019">
    <property type="entry name" value="ACTININ_1"/>
    <property type="match status" value="1"/>
</dbReference>
<dbReference type="Proteomes" id="UP000001357">
    <property type="component" value="Unassembled WGS sequence"/>
</dbReference>
<dbReference type="PROSITE" id="PS50021">
    <property type="entry name" value="CH"/>
    <property type="match status" value="2"/>
</dbReference>
<evidence type="ECO:0000256" key="2">
    <source>
        <dbReference type="ARBA" id="ARBA00023203"/>
    </source>
</evidence>
<dbReference type="SUPFAM" id="SSF52833">
    <property type="entry name" value="Thioredoxin-like"/>
    <property type="match status" value="1"/>
</dbReference>
<evidence type="ECO:0000256" key="1">
    <source>
        <dbReference type="ARBA" id="ARBA00022737"/>
    </source>
</evidence>
<keyword evidence="1" id="KW-0677">Repeat</keyword>
<dbReference type="Pfam" id="PF04908">
    <property type="entry name" value="SH3BGR"/>
    <property type="match status" value="1"/>
</dbReference>
<feature type="region of interest" description="Disordered" evidence="3">
    <location>
        <begin position="263"/>
        <end position="303"/>
    </location>
</feature>
<dbReference type="Pfam" id="PF00307">
    <property type="entry name" value="CH"/>
    <property type="match status" value="2"/>
</dbReference>
<dbReference type="AlphaFoldDB" id="A9UWY0"/>
<dbReference type="Gene3D" id="1.10.418.10">
    <property type="entry name" value="Calponin-like domain"/>
    <property type="match status" value="2"/>
</dbReference>
<feature type="domain" description="Calponin-homology (CH)" evidence="4">
    <location>
        <begin position="156"/>
        <end position="261"/>
    </location>
</feature>
<proteinExistence type="predicted"/>
<dbReference type="InterPro" id="IPR001715">
    <property type="entry name" value="CH_dom"/>
</dbReference>
<protein>
    <recommendedName>
        <fullName evidence="4">Calponin-homology (CH) domain-containing protein</fullName>
    </recommendedName>
</protein>
<dbReference type="InterPro" id="IPR036872">
    <property type="entry name" value="CH_dom_sf"/>
</dbReference>
<dbReference type="STRING" id="81824.A9UWY0"/>
<dbReference type="GO" id="GO:0030036">
    <property type="term" value="P:actin cytoskeleton organization"/>
    <property type="evidence" value="ECO:0007669"/>
    <property type="project" value="InterPro"/>
</dbReference>
<dbReference type="InterPro" id="IPR001589">
    <property type="entry name" value="Actinin_actin-bd_CS"/>
</dbReference>
<evidence type="ECO:0000313" key="5">
    <source>
        <dbReference type="EMBL" id="EDQ90295.1"/>
    </source>
</evidence>
<accession>A9UWY0</accession>
<keyword evidence="6" id="KW-1185">Reference proteome</keyword>
<dbReference type="GO" id="GO:0051015">
    <property type="term" value="F:actin filament binding"/>
    <property type="evidence" value="ECO:0007669"/>
    <property type="project" value="InterPro"/>
</dbReference>
<gene>
    <name evidence="5" type="ORF">MONBRDRAFT_36696</name>
</gene>
<dbReference type="CDD" id="cd21184">
    <property type="entry name" value="CH_FLN-like_rpt2"/>
    <property type="match status" value="1"/>
</dbReference>
<evidence type="ECO:0000259" key="4">
    <source>
        <dbReference type="PROSITE" id="PS50021"/>
    </source>
</evidence>
<keyword evidence="2" id="KW-0009">Actin-binding</keyword>
<dbReference type="KEGG" id="mbr:MONBRDRAFT_36696"/>
<dbReference type="PANTHER" id="PTHR38537">
    <property type="entry name" value="JITTERBUG, ISOFORM N"/>
    <property type="match status" value="1"/>
</dbReference>
<dbReference type="SMART" id="SM00033">
    <property type="entry name" value="CH"/>
    <property type="match status" value="2"/>
</dbReference>
<dbReference type="EMBL" id="CH991548">
    <property type="protein sequence ID" value="EDQ90295.1"/>
    <property type="molecule type" value="Genomic_DNA"/>
</dbReference>
<dbReference type="eggNOG" id="KOG0518">
    <property type="taxonomic scope" value="Eukaryota"/>
</dbReference>
<dbReference type="InterPro" id="IPR036249">
    <property type="entry name" value="Thioredoxin-like_sf"/>
</dbReference>
<reference evidence="5 6" key="1">
    <citation type="journal article" date="2008" name="Nature">
        <title>The genome of the choanoflagellate Monosiga brevicollis and the origin of metazoans.</title>
        <authorList>
            <consortium name="JGI Sequencing"/>
            <person name="King N."/>
            <person name="Westbrook M.J."/>
            <person name="Young S.L."/>
            <person name="Kuo A."/>
            <person name="Abedin M."/>
            <person name="Chapman J."/>
            <person name="Fairclough S."/>
            <person name="Hellsten U."/>
            <person name="Isogai Y."/>
            <person name="Letunic I."/>
            <person name="Marr M."/>
            <person name="Pincus D."/>
            <person name="Putnam N."/>
            <person name="Rokas A."/>
            <person name="Wright K.J."/>
            <person name="Zuzow R."/>
            <person name="Dirks W."/>
            <person name="Good M."/>
            <person name="Goodstein D."/>
            <person name="Lemons D."/>
            <person name="Li W."/>
            <person name="Lyons J.B."/>
            <person name="Morris A."/>
            <person name="Nichols S."/>
            <person name="Richter D.J."/>
            <person name="Salamov A."/>
            <person name="Bork P."/>
            <person name="Lim W.A."/>
            <person name="Manning G."/>
            <person name="Miller W.T."/>
            <person name="McGinnis W."/>
            <person name="Shapiro H."/>
            <person name="Tjian R."/>
            <person name="Grigoriev I.V."/>
            <person name="Rokhsar D."/>
        </authorList>
    </citation>
    <scope>NUCLEOTIDE SEQUENCE [LARGE SCALE GENOMIC DNA]</scope>
    <source>
        <strain evidence="6">MX1 / ATCC 50154</strain>
    </source>
</reference>
<feature type="domain" description="Calponin-homology (CH)" evidence="4">
    <location>
        <begin position="29"/>
        <end position="136"/>
    </location>
</feature>
<evidence type="ECO:0000256" key="3">
    <source>
        <dbReference type="SAM" id="MobiDB-lite"/>
    </source>
</evidence>
<dbReference type="CDD" id="cd02066">
    <property type="entry name" value="GRX_family"/>
    <property type="match status" value="1"/>
</dbReference>